<gene>
    <name evidence="10" type="ORF">EDC56_0889</name>
</gene>
<dbReference type="GO" id="GO:1990281">
    <property type="term" value="C:efflux pump complex"/>
    <property type="evidence" value="ECO:0007669"/>
    <property type="project" value="TreeGrafter"/>
</dbReference>
<dbReference type="Gene3D" id="1.20.1600.10">
    <property type="entry name" value="Outer membrane efflux proteins (OEP)"/>
    <property type="match status" value="1"/>
</dbReference>
<name>A0A3N2E140_9GAMM</name>
<feature type="chain" id="PRO_5018217865" evidence="9">
    <location>
        <begin position="24"/>
        <end position="487"/>
    </location>
</feature>
<evidence type="ECO:0000256" key="7">
    <source>
        <dbReference type="ARBA" id="ARBA00023237"/>
    </source>
</evidence>
<organism evidence="10 11">
    <name type="scientific">Sinobacterium caligoides</name>
    <dbReference type="NCBI Taxonomy" id="933926"/>
    <lineage>
        <taxon>Bacteria</taxon>
        <taxon>Pseudomonadati</taxon>
        <taxon>Pseudomonadota</taxon>
        <taxon>Gammaproteobacteria</taxon>
        <taxon>Cellvibrionales</taxon>
        <taxon>Spongiibacteraceae</taxon>
        <taxon>Sinobacterium</taxon>
    </lineage>
</organism>
<reference evidence="10 11" key="1">
    <citation type="submission" date="2018-11" db="EMBL/GenBank/DDBJ databases">
        <title>Genomic Encyclopedia of Type Strains, Phase IV (KMG-IV): sequencing the most valuable type-strain genomes for metagenomic binning, comparative biology and taxonomic classification.</title>
        <authorList>
            <person name="Goeker M."/>
        </authorList>
    </citation>
    <scope>NUCLEOTIDE SEQUENCE [LARGE SCALE GENOMIC DNA]</scope>
    <source>
        <strain evidence="10 11">DSM 100316</strain>
    </source>
</reference>
<feature type="compositionally biased region" description="Polar residues" evidence="8">
    <location>
        <begin position="465"/>
        <end position="474"/>
    </location>
</feature>
<keyword evidence="7" id="KW-0998">Cell outer membrane</keyword>
<dbReference type="SUPFAM" id="SSF56954">
    <property type="entry name" value="Outer membrane efflux proteins (OEP)"/>
    <property type="match status" value="1"/>
</dbReference>
<dbReference type="PANTHER" id="PTHR30026:SF5">
    <property type="entry name" value="ABC-TYPE EFFLUX SYSTEM SECRETIN COMPONENT"/>
    <property type="match status" value="1"/>
</dbReference>
<dbReference type="PANTHER" id="PTHR30026">
    <property type="entry name" value="OUTER MEMBRANE PROTEIN TOLC"/>
    <property type="match status" value="1"/>
</dbReference>
<dbReference type="RefSeq" id="WP_211333554.1">
    <property type="nucleotide sequence ID" value="NZ_RKHR01000003.1"/>
</dbReference>
<accession>A0A3N2E140</accession>
<evidence type="ECO:0000313" key="11">
    <source>
        <dbReference type="Proteomes" id="UP000275394"/>
    </source>
</evidence>
<dbReference type="InterPro" id="IPR051906">
    <property type="entry name" value="TolC-like"/>
</dbReference>
<evidence type="ECO:0000256" key="3">
    <source>
        <dbReference type="ARBA" id="ARBA00022448"/>
    </source>
</evidence>
<dbReference type="GO" id="GO:0015288">
    <property type="term" value="F:porin activity"/>
    <property type="evidence" value="ECO:0007669"/>
    <property type="project" value="TreeGrafter"/>
</dbReference>
<dbReference type="InterPro" id="IPR003423">
    <property type="entry name" value="OMP_efflux"/>
</dbReference>
<evidence type="ECO:0000256" key="4">
    <source>
        <dbReference type="ARBA" id="ARBA00022452"/>
    </source>
</evidence>
<evidence type="ECO:0000256" key="2">
    <source>
        <dbReference type="ARBA" id="ARBA00007613"/>
    </source>
</evidence>
<evidence type="ECO:0000256" key="8">
    <source>
        <dbReference type="SAM" id="MobiDB-lite"/>
    </source>
</evidence>
<keyword evidence="6" id="KW-0472">Membrane</keyword>
<dbReference type="Proteomes" id="UP000275394">
    <property type="component" value="Unassembled WGS sequence"/>
</dbReference>
<comment type="similarity">
    <text evidence="2">Belongs to the outer membrane factor (OMF) (TC 1.B.17) family.</text>
</comment>
<evidence type="ECO:0000313" key="10">
    <source>
        <dbReference type="EMBL" id="ROS05359.1"/>
    </source>
</evidence>
<dbReference type="Pfam" id="PF02321">
    <property type="entry name" value="OEP"/>
    <property type="match status" value="2"/>
</dbReference>
<dbReference type="AlphaFoldDB" id="A0A3N2E140"/>
<keyword evidence="9" id="KW-0732">Signal</keyword>
<comment type="caution">
    <text evidence="10">The sequence shown here is derived from an EMBL/GenBank/DDBJ whole genome shotgun (WGS) entry which is preliminary data.</text>
</comment>
<dbReference type="GO" id="GO:0015562">
    <property type="term" value="F:efflux transmembrane transporter activity"/>
    <property type="evidence" value="ECO:0007669"/>
    <property type="project" value="InterPro"/>
</dbReference>
<evidence type="ECO:0000256" key="5">
    <source>
        <dbReference type="ARBA" id="ARBA00022692"/>
    </source>
</evidence>
<keyword evidence="5" id="KW-0812">Transmembrane</keyword>
<sequence length="487" mass="54165">MNNKAWLYLALMTPAVLSSQAFAEPISLSSAWQQLLNSNDKLHASEQKVEQAKGNEEASHALNYPSLDIGANYSYMQKPIELDLRDLNPIAELDIDLPFPIPDEMFITPFTERDIFTTSLNAMWPIYAGGKIDAAQSIRVAQVQEEQQQLILDRREMFVTLVERYYGVILTRELVATQGLLKDSLQQHLHHAELMEQQGQIAKVERLSAKVSYDKAVLDYNKAKRRAALSQVALDHLLKSQQATPSTAMFVLPQAPALAQLREKVQLDHPALLLLEAKRKQAKGLIEVERAGYKPTVFLYGNHTLYKDDTLLEQITPDWVVGVGLKIPIVSRDGHSGKIRAAESALQQARYMTSQTEQDLQLLLDQSYSEMLTASDEVNSLNSTLALATENRRLRDIAFKQGLSTSLERVDAETKLSGARIKQLLAKYNYLVALAKLSAVSGELDTFLADADMNNTLSPPARNADTPNTSTDTFQPGVISPFNGTGK</sequence>
<evidence type="ECO:0000256" key="9">
    <source>
        <dbReference type="SAM" id="SignalP"/>
    </source>
</evidence>
<keyword evidence="3" id="KW-0813">Transport</keyword>
<evidence type="ECO:0000256" key="6">
    <source>
        <dbReference type="ARBA" id="ARBA00023136"/>
    </source>
</evidence>
<protein>
    <submittedName>
        <fullName evidence="10">Outer membrane protein TolC</fullName>
    </submittedName>
</protein>
<keyword evidence="4" id="KW-1134">Transmembrane beta strand</keyword>
<dbReference type="EMBL" id="RKHR01000003">
    <property type="protein sequence ID" value="ROS05359.1"/>
    <property type="molecule type" value="Genomic_DNA"/>
</dbReference>
<keyword evidence="11" id="KW-1185">Reference proteome</keyword>
<feature type="signal peptide" evidence="9">
    <location>
        <begin position="1"/>
        <end position="23"/>
    </location>
</feature>
<comment type="subcellular location">
    <subcellularLocation>
        <location evidence="1">Cell outer membrane</location>
    </subcellularLocation>
</comment>
<proteinExistence type="inferred from homology"/>
<evidence type="ECO:0000256" key="1">
    <source>
        <dbReference type="ARBA" id="ARBA00004442"/>
    </source>
</evidence>
<feature type="region of interest" description="Disordered" evidence="8">
    <location>
        <begin position="458"/>
        <end position="487"/>
    </location>
</feature>
<dbReference type="GO" id="GO:0009279">
    <property type="term" value="C:cell outer membrane"/>
    <property type="evidence" value="ECO:0007669"/>
    <property type="project" value="UniProtKB-SubCell"/>
</dbReference>